<organism evidence="1 2">
    <name type="scientific">Zarea fungicola</name>
    <dbReference type="NCBI Taxonomy" id="93591"/>
    <lineage>
        <taxon>Eukaryota</taxon>
        <taxon>Fungi</taxon>
        <taxon>Dikarya</taxon>
        <taxon>Ascomycota</taxon>
        <taxon>Pezizomycotina</taxon>
        <taxon>Sordariomycetes</taxon>
        <taxon>Hypocreomycetidae</taxon>
        <taxon>Hypocreales</taxon>
        <taxon>Cordycipitaceae</taxon>
        <taxon>Zarea</taxon>
    </lineage>
</organism>
<gene>
    <name evidence="1" type="ORF">NQ176_g11382</name>
</gene>
<keyword evidence="2" id="KW-1185">Reference proteome</keyword>
<name>A0ACC1MCM5_9HYPO</name>
<protein>
    <submittedName>
        <fullName evidence="1">Uncharacterized protein</fullName>
    </submittedName>
</protein>
<accession>A0ACC1MCM5</accession>
<dbReference type="Proteomes" id="UP001143910">
    <property type="component" value="Unassembled WGS sequence"/>
</dbReference>
<evidence type="ECO:0000313" key="1">
    <source>
        <dbReference type="EMBL" id="KAJ2955699.1"/>
    </source>
</evidence>
<comment type="caution">
    <text evidence="1">The sequence shown here is derived from an EMBL/GenBank/DDBJ whole genome shotgun (WGS) entry which is preliminary data.</text>
</comment>
<dbReference type="EMBL" id="JANJQO010003832">
    <property type="protein sequence ID" value="KAJ2955699.1"/>
    <property type="molecule type" value="Genomic_DNA"/>
</dbReference>
<sequence length="395" mass="43700">MFYSNQILTSTQYGVATIWLVATVGKGSHQKRVNKRAIQDVNVPRACEKILDPGAPLALRLQGNLLYGVSRVFADQCSYVLSDAEKTQSDMMTFFRALKSSDLDLPAAKAKRASITLQDDPDFDPMSQLPPLDMNIIDTDWLAVPSQGSANKYSQMTPLQQYTSRCSSVHRQTTLINLEIPPSSHSAGSYRLPSHLGRSSSPQSKLGVVGQQDDNMPDFIPFQADDFDTIAVIDLNFDGDGNLVDIVEEEPQLPPFFGDMPSNVSMPASGAQVPLHPEDDFLMTMNDQMLPENTEAFPVPAKLIPRVMSEITQTVSTTTTTDIAQSAAAPARRRRKVVGPGAFVDDQVSLRRSEQREWAENYVDRMSQATKPKRYCQSRPILSHVRCRTPVGSTF</sequence>
<proteinExistence type="predicted"/>
<evidence type="ECO:0000313" key="2">
    <source>
        <dbReference type="Proteomes" id="UP001143910"/>
    </source>
</evidence>
<reference evidence="1" key="1">
    <citation type="submission" date="2022-08" db="EMBL/GenBank/DDBJ databases">
        <title>Genome Sequence of Lecanicillium fungicola.</title>
        <authorList>
            <person name="Buettner E."/>
        </authorList>
    </citation>
    <scope>NUCLEOTIDE SEQUENCE</scope>
    <source>
        <strain evidence="1">Babe33</strain>
    </source>
</reference>